<keyword evidence="1" id="KW-0732">Signal</keyword>
<name>A0A0W7WNY7_9RHOB</name>
<keyword evidence="4" id="KW-1185">Reference proteome</keyword>
<dbReference type="OrthoDB" id="9805504at2"/>
<dbReference type="STRING" id="1685382.AVJ23_00395"/>
<dbReference type="RefSeq" id="WP_058860181.1">
    <property type="nucleotide sequence ID" value="NZ_LPXO01000001.1"/>
</dbReference>
<dbReference type="InterPro" id="IPR016071">
    <property type="entry name" value="Staphylococal_nuclease_OB-fold"/>
</dbReference>
<dbReference type="SMART" id="SM00318">
    <property type="entry name" value="SNc"/>
    <property type="match status" value="1"/>
</dbReference>
<dbReference type="EMBL" id="LPXO01000001">
    <property type="protein sequence ID" value="KUF12231.1"/>
    <property type="molecule type" value="Genomic_DNA"/>
</dbReference>
<feature type="domain" description="TNase-like" evidence="2">
    <location>
        <begin position="22"/>
        <end position="145"/>
    </location>
</feature>
<dbReference type="InterPro" id="IPR035437">
    <property type="entry name" value="SNase_OB-fold_sf"/>
</dbReference>
<feature type="chain" id="PRO_5006936538" evidence="1">
    <location>
        <begin position="20"/>
        <end position="226"/>
    </location>
</feature>
<protein>
    <submittedName>
        <fullName evidence="3">Nuclease</fullName>
    </submittedName>
</protein>
<sequence>MLRVCSALVLLCAALPGLADTQRLSGPARVIDGDTFEVAGTTVRLYGVDALEVGQVCGGRDAPTWSCGAWATGEIRARYEGRVLDCTVLAHDAYGRSVARCTDFGTDVGRALVRAGLAFAYRRYSEEYVPAERAARAEGVALHGTGAQSPEAYRAAKREVRAARRRADAPEGCLIKGNISQGGRARIYHLPGQSWYGRTRISPEKGERWFCSEAEAVAAGWRRARR</sequence>
<proteinExistence type="predicted"/>
<organism evidence="3 4">
    <name type="scientific">Pseudoponticoccus marisrubri</name>
    <dbReference type="NCBI Taxonomy" id="1685382"/>
    <lineage>
        <taxon>Bacteria</taxon>
        <taxon>Pseudomonadati</taxon>
        <taxon>Pseudomonadota</taxon>
        <taxon>Alphaproteobacteria</taxon>
        <taxon>Rhodobacterales</taxon>
        <taxon>Roseobacteraceae</taxon>
        <taxon>Pseudoponticoccus</taxon>
    </lineage>
</organism>
<evidence type="ECO:0000313" key="4">
    <source>
        <dbReference type="Proteomes" id="UP000054396"/>
    </source>
</evidence>
<evidence type="ECO:0000313" key="3">
    <source>
        <dbReference type="EMBL" id="KUF12231.1"/>
    </source>
</evidence>
<feature type="signal peptide" evidence="1">
    <location>
        <begin position="1"/>
        <end position="19"/>
    </location>
</feature>
<reference evidence="3 4" key="1">
    <citation type="submission" date="2015-12" db="EMBL/GenBank/DDBJ databases">
        <authorList>
            <person name="Shamseldin A."/>
            <person name="Moawad H."/>
            <person name="Abd El-Rahim W.M."/>
            <person name="Sadowsky M.J."/>
        </authorList>
    </citation>
    <scope>NUCLEOTIDE SEQUENCE [LARGE SCALE GENOMIC DNA]</scope>
    <source>
        <strain evidence="3 4">SJ5A-1</strain>
    </source>
</reference>
<dbReference type="SUPFAM" id="SSF50199">
    <property type="entry name" value="Staphylococcal nuclease"/>
    <property type="match status" value="1"/>
</dbReference>
<dbReference type="Proteomes" id="UP000054396">
    <property type="component" value="Unassembled WGS sequence"/>
</dbReference>
<dbReference type="AlphaFoldDB" id="A0A0W7WNY7"/>
<evidence type="ECO:0000259" key="2">
    <source>
        <dbReference type="SMART" id="SM00318"/>
    </source>
</evidence>
<comment type="caution">
    <text evidence="3">The sequence shown here is derived from an EMBL/GenBank/DDBJ whole genome shotgun (WGS) entry which is preliminary data.</text>
</comment>
<evidence type="ECO:0000256" key="1">
    <source>
        <dbReference type="SAM" id="SignalP"/>
    </source>
</evidence>
<dbReference type="Gene3D" id="2.40.50.90">
    <property type="match status" value="1"/>
</dbReference>
<dbReference type="Pfam" id="PF00565">
    <property type="entry name" value="SNase"/>
    <property type="match status" value="1"/>
</dbReference>
<gene>
    <name evidence="3" type="ORF">AVJ23_00395</name>
</gene>
<accession>A0A0W7WNY7</accession>